<dbReference type="Proteomes" id="UP000037267">
    <property type="component" value="Unassembled WGS sequence"/>
</dbReference>
<comment type="caution">
    <text evidence="1">The sequence shown here is derived from an EMBL/GenBank/DDBJ whole genome shotgun (WGS) entry which is preliminary data.</text>
</comment>
<sequence length="211" mass="25490">MKTTNTDVYGFEHAIRGMRNPKESWGKSDSITYEFQPGLFKFSIGNADAELSKKLAKAGTEHCKHLRLIQVWFDLEAPRYFWQEFDTYRNVEKISCSTMNKLFERELTIEDFELKDIEDSKLLDVLQITIDEINDLRYIYKKSPDDDYLRRAKILLLESFIQKRTINTNYQQLLNIYRQRKNHRLLQWQEFCEWIEELPYFKELTGIEYKK</sequence>
<evidence type="ECO:0000313" key="2">
    <source>
        <dbReference type="Proteomes" id="UP000037267"/>
    </source>
</evidence>
<dbReference type="OrthoDB" id="92308at2"/>
<accession>A0A0L0WB35</accession>
<dbReference type="EMBL" id="LGSS01000006">
    <property type="protein sequence ID" value="KNF08535.1"/>
    <property type="molecule type" value="Genomic_DNA"/>
</dbReference>
<name>A0A0L0WB35_GOTPU</name>
<dbReference type="AlphaFoldDB" id="A0A0L0WB35"/>
<evidence type="ECO:0000313" key="1">
    <source>
        <dbReference type="EMBL" id="KNF08535.1"/>
    </source>
</evidence>
<protein>
    <submittedName>
        <fullName evidence="1">Uncharacterized protein</fullName>
    </submittedName>
</protein>
<dbReference type="RefSeq" id="WP_050355061.1">
    <property type="nucleotide sequence ID" value="NZ_LGSS01000006.1"/>
</dbReference>
<keyword evidence="2" id="KW-1185">Reference proteome</keyword>
<reference evidence="2" key="1">
    <citation type="submission" date="2015-07" db="EMBL/GenBank/DDBJ databases">
        <title>Draft genome sequence of the purine-degrading Gottschalkia purinilyticum DSM 1384 (formerly Clostridium purinilyticum).</title>
        <authorList>
            <person name="Poehlein A."/>
            <person name="Schiel-Bengelsdorf B."/>
            <person name="Bengelsdorf F.R."/>
            <person name="Daniel R."/>
            <person name="Duerre P."/>
        </authorList>
    </citation>
    <scope>NUCLEOTIDE SEQUENCE [LARGE SCALE GENOMIC DNA]</scope>
    <source>
        <strain evidence="2">DSM 1384</strain>
    </source>
</reference>
<dbReference type="STRING" id="1503.CLPU_6c00210"/>
<organism evidence="1 2">
    <name type="scientific">Gottschalkia purinilytica</name>
    <name type="common">Clostridium purinilyticum</name>
    <dbReference type="NCBI Taxonomy" id="1503"/>
    <lineage>
        <taxon>Bacteria</taxon>
        <taxon>Bacillati</taxon>
        <taxon>Bacillota</taxon>
        <taxon>Tissierellia</taxon>
        <taxon>Tissierellales</taxon>
        <taxon>Gottschalkiaceae</taxon>
        <taxon>Gottschalkia</taxon>
    </lineage>
</organism>
<gene>
    <name evidence="1" type="ORF">CLPU_6c00210</name>
</gene>
<proteinExistence type="predicted"/>